<proteinExistence type="predicted"/>
<dbReference type="InterPro" id="IPR016140">
    <property type="entry name" value="Bifunc_inhib/LTP/seed_store"/>
</dbReference>
<dbReference type="GO" id="GO:0005504">
    <property type="term" value="F:fatty acid binding"/>
    <property type="evidence" value="ECO:0007669"/>
    <property type="project" value="InterPro"/>
</dbReference>
<reference evidence="3 4" key="1">
    <citation type="submission" date="2023-12" db="EMBL/GenBank/DDBJ databases">
        <title>A high-quality genome assembly for Dillenia turbinata (Dilleniales).</title>
        <authorList>
            <person name="Chanderbali A."/>
        </authorList>
    </citation>
    <scope>NUCLEOTIDE SEQUENCE [LARGE SCALE GENOMIC DNA]</scope>
    <source>
        <strain evidence="3">LSX21</strain>
        <tissue evidence="3">Leaf</tissue>
    </source>
</reference>
<protein>
    <submittedName>
        <fullName evidence="3">Bifunctional inhibitor/plant lipid transfer protein/seed storage helical domain</fullName>
    </submittedName>
</protein>
<evidence type="ECO:0000256" key="1">
    <source>
        <dbReference type="SAM" id="SignalP"/>
    </source>
</evidence>
<dbReference type="PANTHER" id="PTHR33122">
    <property type="entry name" value="LIPID BINDING PROTEIN-RELATED"/>
    <property type="match status" value="1"/>
</dbReference>
<feature type="signal peptide" evidence="1">
    <location>
        <begin position="1"/>
        <end position="27"/>
    </location>
</feature>
<dbReference type="InterPro" id="IPR036312">
    <property type="entry name" value="Bifun_inhib/LTP/seed_sf"/>
</dbReference>
<dbReference type="Proteomes" id="UP001370490">
    <property type="component" value="Unassembled WGS sequence"/>
</dbReference>
<evidence type="ECO:0000259" key="2">
    <source>
        <dbReference type="SMART" id="SM00499"/>
    </source>
</evidence>
<accession>A0AAN8UJ43</accession>
<keyword evidence="1" id="KW-0732">Signal</keyword>
<dbReference type="EMBL" id="JBAMMX010000024">
    <property type="protein sequence ID" value="KAK6916535.1"/>
    <property type="molecule type" value="Genomic_DNA"/>
</dbReference>
<feature type="chain" id="PRO_5043006674" evidence="1">
    <location>
        <begin position="28"/>
        <end position="103"/>
    </location>
</feature>
<comment type="caution">
    <text evidence="3">The sequence shown here is derived from an EMBL/GenBank/DDBJ whole genome shotgun (WGS) entry which is preliminary data.</text>
</comment>
<dbReference type="GO" id="GO:0009627">
    <property type="term" value="P:systemic acquired resistance"/>
    <property type="evidence" value="ECO:0007669"/>
    <property type="project" value="InterPro"/>
</dbReference>
<feature type="domain" description="Bifunctional inhibitor/plant lipid transfer protein/seed storage helical" evidence="2">
    <location>
        <begin position="31"/>
        <end position="103"/>
    </location>
</feature>
<dbReference type="SUPFAM" id="SSF47699">
    <property type="entry name" value="Bifunctional inhibitor/lipid-transfer protein/seed storage 2S albumin"/>
    <property type="match status" value="1"/>
</dbReference>
<sequence>MEAYTKLVLVAMVLAAAIASDPYLANAEGICRMTREGLTSCMPCVSGDNPPPPSPACCAALANADLKCLCYYKTSNLLPAFGINPDAAMELPTKCNLLQSFHC</sequence>
<dbReference type="SMART" id="SM00499">
    <property type="entry name" value="AAI"/>
    <property type="match status" value="1"/>
</dbReference>
<dbReference type="AlphaFoldDB" id="A0AAN8UJ43"/>
<organism evidence="3 4">
    <name type="scientific">Dillenia turbinata</name>
    <dbReference type="NCBI Taxonomy" id="194707"/>
    <lineage>
        <taxon>Eukaryota</taxon>
        <taxon>Viridiplantae</taxon>
        <taxon>Streptophyta</taxon>
        <taxon>Embryophyta</taxon>
        <taxon>Tracheophyta</taxon>
        <taxon>Spermatophyta</taxon>
        <taxon>Magnoliopsida</taxon>
        <taxon>eudicotyledons</taxon>
        <taxon>Gunneridae</taxon>
        <taxon>Pentapetalae</taxon>
        <taxon>Dilleniales</taxon>
        <taxon>Dilleniaceae</taxon>
        <taxon>Dillenia</taxon>
    </lineage>
</organism>
<evidence type="ECO:0000313" key="3">
    <source>
        <dbReference type="EMBL" id="KAK6916535.1"/>
    </source>
</evidence>
<dbReference type="Pfam" id="PF14368">
    <property type="entry name" value="LTP_2"/>
    <property type="match status" value="1"/>
</dbReference>
<dbReference type="PANTHER" id="PTHR33122:SF36">
    <property type="entry name" value="LIPID TRANSFER PROTEIN"/>
    <property type="match status" value="1"/>
</dbReference>
<name>A0AAN8UJ43_9MAGN</name>
<dbReference type="Gene3D" id="1.10.110.10">
    <property type="entry name" value="Plant lipid-transfer and hydrophobic proteins"/>
    <property type="match status" value="1"/>
</dbReference>
<keyword evidence="4" id="KW-1185">Reference proteome</keyword>
<dbReference type="InterPro" id="IPR039265">
    <property type="entry name" value="DIR1-like"/>
</dbReference>
<evidence type="ECO:0000313" key="4">
    <source>
        <dbReference type="Proteomes" id="UP001370490"/>
    </source>
</evidence>
<gene>
    <name evidence="3" type="ORF">RJ641_019396</name>
</gene>